<protein>
    <submittedName>
        <fullName evidence="2">Uncharacterized protein</fullName>
    </submittedName>
</protein>
<keyword evidence="3" id="KW-1185">Reference proteome</keyword>
<name>A0ABR4FJE3_9EURO</name>
<sequence>MIPAGGPAPEKLFTLSIVSGAIFARPQERSASHRTSQRHSSGHSNPCFYSPRWPAETLVDMREMIRVIEYGRLVLVFAEMRACRIPASKYRGDIV</sequence>
<organism evidence="2 3">
    <name type="scientific">Aspergillus keveii</name>
    <dbReference type="NCBI Taxonomy" id="714993"/>
    <lineage>
        <taxon>Eukaryota</taxon>
        <taxon>Fungi</taxon>
        <taxon>Dikarya</taxon>
        <taxon>Ascomycota</taxon>
        <taxon>Pezizomycotina</taxon>
        <taxon>Eurotiomycetes</taxon>
        <taxon>Eurotiomycetidae</taxon>
        <taxon>Eurotiales</taxon>
        <taxon>Aspergillaceae</taxon>
        <taxon>Aspergillus</taxon>
        <taxon>Aspergillus subgen. Nidulantes</taxon>
    </lineage>
</organism>
<gene>
    <name evidence="2" type="ORF">BJX66DRAFT_319055</name>
</gene>
<evidence type="ECO:0000256" key="1">
    <source>
        <dbReference type="SAM" id="MobiDB-lite"/>
    </source>
</evidence>
<dbReference type="Proteomes" id="UP001610563">
    <property type="component" value="Unassembled WGS sequence"/>
</dbReference>
<reference evidence="2 3" key="1">
    <citation type="submission" date="2024-07" db="EMBL/GenBank/DDBJ databases">
        <title>Section-level genome sequencing and comparative genomics of Aspergillus sections Usti and Cavernicolus.</title>
        <authorList>
            <consortium name="Lawrence Berkeley National Laboratory"/>
            <person name="Nybo J.L."/>
            <person name="Vesth T.C."/>
            <person name="Theobald S."/>
            <person name="Frisvad J.C."/>
            <person name="Larsen T.O."/>
            <person name="Kjaerboelling I."/>
            <person name="Rothschild-Mancinelli K."/>
            <person name="Lyhne E.K."/>
            <person name="Kogle M.E."/>
            <person name="Barry K."/>
            <person name="Clum A."/>
            <person name="Na H."/>
            <person name="Ledsgaard L."/>
            <person name="Lin J."/>
            <person name="Lipzen A."/>
            <person name="Kuo A."/>
            <person name="Riley R."/>
            <person name="Mondo S."/>
            <person name="Labutti K."/>
            <person name="Haridas S."/>
            <person name="Pangalinan J."/>
            <person name="Salamov A.A."/>
            <person name="Simmons B.A."/>
            <person name="Magnuson J.K."/>
            <person name="Chen J."/>
            <person name="Drula E."/>
            <person name="Henrissat B."/>
            <person name="Wiebenga A."/>
            <person name="Lubbers R.J."/>
            <person name="Gomes A.C."/>
            <person name="Makela M.R."/>
            <person name="Stajich J."/>
            <person name="Grigoriev I.V."/>
            <person name="Mortensen U.H."/>
            <person name="De Vries R.P."/>
            <person name="Baker S.E."/>
            <person name="Andersen M.R."/>
        </authorList>
    </citation>
    <scope>NUCLEOTIDE SEQUENCE [LARGE SCALE GENOMIC DNA]</scope>
    <source>
        <strain evidence="2 3">CBS 209.92</strain>
    </source>
</reference>
<evidence type="ECO:0000313" key="3">
    <source>
        <dbReference type="Proteomes" id="UP001610563"/>
    </source>
</evidence>
<dbReference type="EMBL" id="JBFTWV010000263">
    <property type="protein sequence ID" value="KAL2783163.1"/>
    <property type="molecule type" value="Genomic_DNA"/>
</dbReference>
<accession>A0ABR4FJE3</accession>
<feature type="region of interest" description="Disordered" evidence="1">
    <location>
        <begin position="26"/>
        <end position="48"/>
    </location>
</feature>
<proteinExistence type="predicted"/>
<evidence type="ECO:0000313" key="2">
    <source>
        <dbReference type="EMBL" id="KAL2783163.1"/>
    </source>
</evidence>
<comment type="caution">
    <text evidence="2">The sequence shown here is derived from an EMBL/GenBank/DDBJ whole genome shotgun (WGS) entry which is preliminary data.</text>
</comment>